<dbReference type="PANTHER" id="PTHR30404:SF0">
    <property type="entry name" value="N-ACETYLMURAMOYL-L-ALANINE AMIDASE AMIC"/>
    <property type="match status" value="1"/>
</dbReference>
<reference evidence="5" key="1">
    <citation type="journal article" date="2005" name="Environ. Microbiol.">
        <title>Genetic and functional properties of uncultivated thermophilic crenarchaeotes from a subsurface gold mine as revealed by analysis of genome fragments.</title>
        <authorList>
            <person name="Nunoura T."/>
            <person name="Hirayama H."/>
            <person name="Takami H."/>
            <person name="Oida H."/>
            <person name="Nishi S."/>
            <person name="Shimamura S."/>
            <person name="Suzuki Y."/>
            <person name="Inagaki F."/>
            <person name="Takai K."/>
            <person name="Nealson K.H."/>
            <person name="Horikoshi K."/>
        </authorList>
    </citation>
    <scope>NUCLEOTIDE SEQUENCE</scope>
</reference>
<proteinExistence type="predicted"/>
<reference evidence="5" key="2">
    <citation type="journal article" date="2012" name="PLoS ONE">
        <title>A Deeply Branching Thermophilic Bacterium with an Ancient Acetyl-CoA Pathway Dominates a Subsurface Ecosystem.</title>
        <authorList>
            <person name="Takami H."/>
            <person name="Noguchi H."/>
            <person name="Takaki Y."/>
            <person name="Uchiyama I."/>
            <person name="Toyoda A."/>
            <person name="Nishi S."/>
            <person name="Chee G.-J."/>
            <person name="Arai W."/>
            <person name="Nunoura T."/>
            <person name="Itoh T."/>
            <person name="Hattori M."/>
            <person name="Takai K."/>
        </authorList>
    </citation>
    <scope>NUCLEOTIDE SEQUENCE</scope>
</reference>
<sequence>MRSGWKSFLLLGVFCLTSFRVLKPLRVVIDAGHGGKDPGASGKVYKEKDITLAVALKLAASLKKDPLFLPMLVRDSDVFVELHRRADTANKAQADVFISIHCNANPKREIHGSESYALGEHKSQENLSVVMRENAAILLEDDYKRSYDGFDPNSEEAYIIFSLMQHAFLKQSLRLAKRIEDKLVERTKRPTLGVKQAGFLVLWRTSMPAVLCEIGFISNPQEEKYLASEAGQQYIAQAIHEALRQYVAAGDR</sequence>
<accession>H5SIH1</accession>
<dbReference type="GO" id="GO:0009253">
    <property type="term" value="P:peptidoglycan catabolic process"/>
    <property type="evidence" value="ECO:0007669"/>
    <property type="project" value="InterPro"/>
</dbReference>
<dbReference type="PANTHER" id="PTHR30404">
    <property type="entry name" value="N-ACETYLMURAMOYL-L-ALANINE AMIDASE"/>
    <property type="match status" value="1"/>
</dbReference>
<dbReference type="Gene3D" id="3.40.630.40">
    <property type="entry name" value="Zn-dependent exopeptidases"/>
    <property type="match status" value="1"/>
</dbReference>
<name>H5SIH1_9BACT</name>
<dbReference type="SMART" id="SM00646">
    <property type="entry name" value="Ami_3"/>
    <property type="match status" value="1"/>
</dbReference>
<dbReference type="GO" id="GO:0030288">
    <property type="term" value="C:outer membrane-bounded periplasmic space"/>
    <property type="evidence" value="ECO:0007669"/>
    <property type="project" value="TreeGrafter"/>
</dbReference>
<evidence type="ECO:0000256" key="3">
    <source>
        <dbReference type="ARBA" id="ARBA00022801"/>
    </source>
</evidence>
<dbReference type="EMBL" id="AP011733">
    <property type="protein sequence ID" value="BAL55957.1"/>
    <property type="molecule type" value="Genomic_DNA"/>
</dbReference>
<keyword evidence="3" id="KW-0378">Hydrolase</keyword>
<evidence type="ECO:0000259" key="4">
    <source>
        <dbReference type="SMART" id="SM00646"/>
    </source>
</evidence>
<feature type="domain" description="MurNAc-LAA" evidence="4">
    <location>
        <begin position="86"/>
        <end position="244"/>
    </location>
</feature>
<dbReference type="EC" id="3.5.1.28" evidence="2"/>
<evidence type="ECO:0000256" key="1">
    <source>
        <dbReference type="ARBA" id="ARBA00001561"/>
    </source>
</evidence>
<dbReference type="CDD" id="cd02696">
    <property type="entry name" value="MurNAc-LAA"/>
    <property type="match status" value="1"/>
</dbReference>
<dbReference type="AlphaFoldDB" id="H5SIH1"/>
<dbReference type="GO" id="GO:0008745">
    <property type="term" value="F:N-acetylmuramoyl-L-alanine amidase activity"/>
    <property type="evidence" value="ECO:0007669"/>
    <property type="project" value="UniProtKB-EC"/>
</dbReference>
<dbReference type="FunFam" id="3.40.630.40:FF:000005">
    <property type="entry name" value="N-acetylmuramoyl-L-alanine amidase (AmiA)"/>
    <property type="match status" value="1"/>
</dbReference>
<dbReference type="Pfam" id="PF01520">
    <property type="entry name" value="Amidase_3"/>
    <property type="match status" value="1"/>
</dbReference>
<dbReference type="InterPro" id="IPR002508">
    <property type="entry name" value="MurNAc-LAA_cat"/>
</dbReference>
<gene>
    <name evidence="5" type="ORF">HGMM_F32H02C30</name>
</gene>
<evidence type="ECO:0000256" key="2">
    <source>
        <dbReference type="ARBA" id="ARBA00011901"/>
    </source>
</evidence>
<protein>
    <recommendedName>
        <fullName evidence="2">N-acetylmuramoyl-L-alanine amidase</fullName>
        <ecNumber evidence="2">3.5.1.28</ecNumber>
    </recommendedName>
</protein>
<comment type="catalytic activity">
    <reaction evidence="1">
        <text>Hydrolyzes the link between N-acetylmuramoyl residues and L-amino acid residues in certain cell-wall glycopeptides.</text>
        <dbReference type="EC" id="3.5.1.28"/>
    </reaction>
</comment>
<dbReference type="InterPro" id="IPR050695">
    <property type="entry name" value="N-acetylmuramoyl_amidase_3"/>
</dbReference>
<organism evidence="5">
    <name type="scientific">uncultured Bacteroidota bacterium</name>
    <dbReference type="NCBI Taxonomy" id="152509"/>
    <lineage>
        <taxon>Bacteria</taxon>
        <taxon>Pseudomonadati</taxon>
        <taxon>Bacteroidota</taxon>
        <taxon>environmental samples</taxon>
    </lineage>
</organism>
<dbReference type="SUPFAM" id="SSF53187">
    <property type="entry name" value="Zn-dependent exopeptidases"/>
    <property type="match status" value="1"/>
</dbReference>
<evidence type="ECO:0000313" key="5">
    <source>
        <dbReference type="EMBL" id="BAL55957.1"/>
    </source>
</evidence>